<proteinExistence type="predicted"/>
<comment type="subcellular location">
    <subcellularLocation>
        <location evidence="1">Membrane</location>
        <topology evidence="1">Single-pass membrane protein</topology>
    </subcellularLocation>
</comment>
<evidence type="ECO:0000313" key="7">
    <source>
        <dbReference type="Proteomes" id="UP001206312"/>
    </source>
</evidence>
<evidence type="ECO:0000256" key="3">
    <source>
        <dbReference type="ARBA" id="ARBA00022989"/>
    </source>
</evidence>
<comment type="caution">
    <text evidence="6">The sequence shown here is derived from an EMBL/GenBank/DDBJ whole genome shotgun (WGS) entry which is preliminary data.</text>
</comment>
<sequence>MLVVLVFCVLGTVVLSIPAVQSRLARMAVERINSDFGTNIQIDRIRVSLITWDTSVRGIYIEDYQQDTLAYIRQLKTSILSLRDLAGGTLEFGDISVDGLYLNMKTYRDAPDTNLGIFISKLDDGQPRAPGTPPFYFHTGKIKLRNSRFALVDENLETPRVLDFTDLRIDAGEFTILGPEVRTRIEGLSMHTSQGVDVRQLSAGFAYSPEQMTFDSLVLETPGSSLKGSLRFDYRREDLAEFTDSVRVTAEFAESTISLDEINPFYDGFGTGKTALFSTGVSGTLNRLQLQNLLLVTDNTGIRGNFDFENLFDSTRPFRMEAGIRDITTSYYQLRGLMPRLLGNSLPDFVRRLGQFTLRGQATVTENSIDTQMNIQSAIGSSYADLQLTGFDDVNKAQYTGFVSLIDFDLGGFTGNSSLGKATLDVNVEGQGFSPENLNTEIIGQVYSFGFNGYEYTEVAVSGILKDQLFDGSLNSNDPNFIFNFTGLADFGSRQNTFNFVASVAYADLHRLNFVNDSISVFKGDVTMDIIGNTLDDIEGDIRFSKTSFQNANNTYYFEDFKVSSRFEADSIRTIDINSPDIITGYVMGRFRIAELGKLLKNSVGSIYTNYQPDSISPGQELSFNFRIYNKIVEVFFPEVSFGPNTFIRGEIVADEGDFKLNFKSPGIYAYGNELDTIDVRVDNKNPLFNTYISVKDISTVYYDLKDFQLINTTLADTLFFRTEFKGGSQYNDRYNLNFYHTFTEGNKSVIGLKRSDVSFKGNTWVLNREGNSRNKVILSPGLDSVVIEEIAMNNEDREEILLRGQLADSTYKDLELRFKIVSLGKVTPDIEGLALGGEINGVLNVLQEDNVYLPIGNLEISDFALNQQVLGDLDIGIVGNRDLSEFSVNTQLTDQGRERFSLFGTILNTGEYPTANLNASFQDFALEPFGPLAEGVLSEVRGQVNGSALIQGDLRNPDLNGMLYLNRAGLGIPYLNVNYDLNSNAAVRLFNQNIEFQDFRLTDTAAGTQANLNGTISHQYFADWTLNLDIETLQDRFLILNTEFEEEALYYGQAFVVGTGRIYGPTTALKIEFDGASARGTSLKIPISDVASLGDYSFINFMEKGEGSSVATGRTLKEYEALELKFDLVVTPEAEVEIVVDQRTGSSLKGTGEGIIFMEINTDGKFNMWGDFVVVTGQYRLKYGGVIDKTFKVRPGGTINWDGDPLQALLNMEAVYELNANPAPLLDNTGYTRRIPTEVVVRLSEELEQPTVDFDIQFPGTSSVVKSELEYRLQDPTVEERNALFLLAQGTFVNDRTGLNQQAVTGNIYQTASSLFNQVLSTGSDVFNLGVSYESGYQDPNADIATEDRIGVTVSTRISDRILFNGRFGVPVGGVEESAVAGDAEIQLLLNEEGTLSARIFNRQNEIQQFLADRQGYTQGFGLSYEVDFNSFRDLLRQLFTNKEAPEPKGENQSAAPPQVMGQDSLIRFYTKNQKPF</sequence>
<keyword evidence="4" id="KW-0472">Membrane</keyword>
<protein>
    <submittedName>
        <fullName evidence="6">Translocation/assembly module TamB</fullName>
    </submittedName>
</protein>
<organism evidence="6 7">
    <name type="scientific">Robiginitalea marina</name>
    <dbReference type="NCBI Taxonomy" id="2954105"/>
    <lineage>
        <taxon>Bacteria</taxon>
        <taxon>Pseudomonadati</taxon>
        <taxon>Bacteroidota</taxon>
        <taxon>Flavobacteriia</taxon>
        <taxon>Flavobacteriales</taxon>
        <taxon>Flavobacteriaceae</taxon>
        <taxon>Robiginitalea</taxon>
    </lineage>
</organism>
<evidence type="ECO:0000256" key="2">
    <source>
        <dbReference type="ARBA" id="ARBA00022692"/>
    </source>
</evidence>
<keyword evidence="2" id="KW-0812">Transmembrane</keyword>
<accession>A0ABT1ATX5</accession>
<gene>
    <name evidence="6" type="ORF">NG653_00410</name>
</gene>
<dbReference type="EMBL" id="JAMXIB010000001">
    <property type="protein sequence ID" value="MCO5723296.1"/>
    <property type="molecule type" value="Genomic_DNA"/>
</dbReference>
<evidence type="ECO:0000256" key="4">
    <source>
        <dbReference type="ARBA" id="ARBA00023136"/>
    </source>
</evidence>
<evidence type="ECO:0000256" key="1">
    <source>
        <dbReference type="ARBA" id="ARBA00004167"/>
    </source>
</evidence>
<reference evidence="6 7" key="1">
    <citation type="submission" date="2022-06" db="EMBL/GenBank/DDBJ databases">
        <authorList>
            <person name="Xuan X."/>
        </authorList>
    </citation>
    <scope>NUCLEOTIDE SEQUENCE [LARGE SCALE GENOMIC DNA]</scope>
    <source>
        <strain evidence="6 7">2V75</strain>
    </source>
</reference>
<name>A0ABT1ATX5_9FLAO</name>
<keyword evidence="7" id="KW-1185">Reference proteome</keyword>
<keyword evidence="3" id="KW-1133">Transmembrane helix</keyword>
<evidence type="ECO:0000259" key="5">
    <source>
        <dbReference type="Pfam" id="PF04357"/>
    </source>
</evidence>
<dbReference type="Pfam" id="PF04357">
    <property type="entry name" value="TamB"/>
    <property type="match status" value="1"/>
</dbReference>
<evidence type="ECO:0000313" key="6">
    <source>
        <dbReference type="EMBL" id="MCO5723296.1"/>
    </source>
</evidence>
<dbReference type="Proteomes" id="UP001206312">
    <property type="component" value="Unassembled WGS sequence"/>
</dbReference>
<dbReference type="InterPro" id="IPR007452">
    <property type="entry name" value="TamB_C"/>
</dbReference>
<feature type="domain" description="Translocation and assembly module TamB C-terminal" evidence="5">
    <location>
        <begin position="1002"/>
        <end position="1430"/>
    </location>
</feature>